<dbReference type="PROSITE" id="PS51462">
    <property type="entry name" value="NUDIX"/>
    <property type="match status" value="1"/>
</dbReference>
<evidence type="ECO:0000256" key="5">
    <source>
        <dbReference type="ARBA" id="ARBA00022842"/>
    </source>
</evidence>
<name>A0A6J6GQ70_9ZZZZ</name>
<keyword evidence="6" id="KW-0464">Manganese</keyword>
<dbReference type="PANTHER" id="PTHR12992">
    <property type="entry name" value="NUDIX HYDROLASE"/>
    <property type="match status" value="1"/>
</dbReference>
<dbReference type="GO" id="GO:0046872">
    <property type="term" value="F:metal ion binding"/>
    <property type="evidence" value="ECO:0007669"/>
    <property type="project" value="UniProtKB-KW"/>
</dbReference>
<proteinExistence type="predicted"/>
<keyword evidence="3" id="KW-0479">Metal-binding</keyword>
<dbReference type="CDD" id="cd03426">
    <property type="entry name" value="NUDIX_CoAse_Nudt7"/>
    <property type="match status" value="1"/>
</dbReference>
<evidence type="ECO:0000256" key="6">
    <source>
        <dbReference type="ARBA" id="ARBA00023211"/>
    </source>
</evidence>
<gene>
    <name evidence="8" type="ORF">UFOPK1827_00796</name>
</gene>
<dbReference type="AlphaFoldDB" id="A0A6J6GQ70"/>
<reference evidence="8" key="1">
    <citation type="submission" date="2020-05" db="EMBL/GenBank/DDBJ databases">
        <authorList>
            <person name="Chiriac C."/>
            <person name="Salcher M."/>
            <person name="Ghai R."/>
            <person name="Kavagutti S V."/>
        </authorList>
    </citation>
    <scope>NUCLEOTIDE SEQUENCE</scope>
</reference>
<evidence type="ECO:0000256" key="2">
    <source>
        <dbReference type="ARBA" id="ARBA00001946"/>
    </source>
</evidence>
<dbReference type="PANTHER" id="PTHR12992:SF11">
    <property type="entry name" value="MITOCHONDRIAL COENZYME A DIPHOSPHATASE NUDT8"/>
    <property type="match status" value="1"/>
</dbReference>
<dbReference type="InterPro" id="IPR045121">
    <property type="entry name" value="CoAse"/>
</dbReference>
<evidence type="ECO:0000256" key="3">
    <source>
        <dbReference type="ARBA" id="ARBA00022723"/>
    </source>
</evidence>
<evidence type="ECO:0000313" key="8">
    <source>
        <dbReference type="EMBL" id="CAB4603502.1"/>
    </source>
</evidence>
<dbReference type="InterPro" id="IPR000086">
    <property type="entry name" value="NUDIX_hydrolase_dom"/>
</dbReference>
<dbReference type="SUPFAM" id="SSF55811">
    <property type="entry name" value="Nudix"/>
    <property type="match status" value="1"/>
</dbReference>
<dbReference type="EMBL" id="CAEZUO010000029">
    <property type="protein sequence ID" value="CAB4603502.1"/>
    <property type="molecule type" value="Genomic_DNA"/>
</dbReference>
<keyword evidence="4" id="KW-0378">Hydrolase</keyword>
<protein>
    <submittedName>
        <fullName evidence="8">Unannotated protein</fullName>
    </submittedName>
</protein>
<evidence type="ECO:0000259" key="7">
    <source>
        <dbReference type="PROSITE" id="PS51462"/>
    </source>
</evidence>
<evidence type="ECO:0000256" key="1">
    <source>
        <dbReference type="ARBA" id="ARBA00001936"/>
    </source>
</evidence>
<dbReference type="InterPro" id="IPR015797">
    <property type="entry name" value="NUDIX_hydrolase-like_dom_sf"/>
</dbReference>
<comment type="cofactor">
    <cofactor evidence="1">
        <name>Mn(2+)</name>
        <dbReference type="ChEBI" id="CHEBI:29035"/>
    </cofactor>
</comment>
<evidence type="ECO:0000256" key="4">
    <source>
        <dbReference type="ARBA" id="ARBA00022801"/>
    </source>
</evidence>
<comment type="cofactor">
    <cofactor evidence="2">
        <name>Mg(2+)</name>
        <dbReference type="ChEBI" id="CHEBI:18420"/>
    </cofactor>
</comment>
<accession>A0A6J6GQ70</accession>
<keyword evidence="5" id="KW-0460">Magnesium</keyword>
<dbReference type="Pfam" id="PF00293">
    <property type="entry name" value="NUDIX"/>
    <property type="match status" value="1"/>
</dbReference>
<sequence>MEGGPAPWAHLSAELRRPTMAEIRTVMASAAAPRSQEVADGALRSAVLAGLYEDVTGAAQVVLTRRSKALRSHSGEVSFPGGRQEPGEELWVTALREAEEEIALDPSVVRHLGELDHLRTVSSRSWIVPYVAEITDPHLVIPTLQAAPDEVELVLHVGLYELLNDGVFREELWTFGEHTRPVFFFEIEGDTVWGATAAMLRNLLSIVTGTHDPQAEITHWDAPNAVLPPGLAE</sequence>
<dbReference type="GO" id="GO:0010945">
    <property type="term" value="F:coenzyme A diphosphatase activity"/>
    <property type="evidence" value="ECO:0007669"/>
    <property type="project" value="InterPro"/>
</dbReference>
<organism evidence="8">
    <name type="scientific">freshwater metagenome</name>
    <dbReference type="NCBI Taxonomy" id="449393"/>
    <lineage>
        <taxon>unclassified sequences</taxon>
        <taxon>metagenomes</taxon>
        <taxon>ecological metagenomes</taxon>
    </lineage>
</organism>
<dbReference type="Gene3D" id="3.90.79.10">
    <property type="entry name" value="Nucleoside Triphosphate Pyrophosphohydrolase"/>
    <property type="match status" value="1"/>
</dbReference>
<feature type="domain" description="Nudix hydrolase" evidence="7">
    <location>
        <begin position="42"/>
        <end position="185"/>
    </location>
</feature>